<dbReference type="InterPro" id="IPR007278">
    <property type="entry name" value="DUF397"/>
</dbReference>
<accession>A0A852U357</accession>
<proteinExistence type="predicted"/>
<sequence>MSSPLSELHFRKSSYSNPQNCVEVALTFRKSSYSAGANECVEVADLPTGAAMRDSKRPDAGHLGFASGEWDAFLTAVKGDRL</sequence>
<keyword evidence="3" id="KW-1185">Reference proteome</keyword>
<name>A0A852U357_9ACTN</name>
<evidence type="ECO:0000313" key="2">
    <source>
        <dbReference type="EMBL" id="NYE50629.1"/>
    </source>
</evidence>
<gene>
    <name evidence="2" type="ORF">HDA32_005749</name>
</gene>
<protein>
    <recommendedName>
        <fullName evidence="1">DUF397 domain-containing protein</fullName>
    </recommendedName>
</protein>
<dbReference type="EMBL" id="JACCCC010000001">
    <property type="protein sequence ID" value="NYE50629.1"/>
    <property type="molecule type" value="Genomic_DNA"/>
</dbReference>
<dbReference type="Proteomes" id="UP000589036">
    <property type="component" value="Unassembled WGS sequence"/>
</dbReference>
<organism evidence="2 3">
    <name type="scientific">Spinactinospora alkalitolerans</name>
    <dbReference type="NCBI Taxonomy" id="687207"/>
    <lineage>
        <taxon>Bacteria</taxon>
        <taxon>Bacillati</taxon>
        <taxon>Actinomycetota</taxon>
        <taxon>Actinomycetes</taxon>
        <taxon>Streptosporangiales</taxon>
        <taxon>Nocardiopsidaceae</taxon>
        <taxon>Spinactinospora</taxon>
    </lineage>
</organism>
<dbReference type="RefSeq" id="WP_179646082.1">
    <property type="nucleotide sequence ID" value="NZ_BAAAYY010000044.1"/>
</dbReference>
<dbReference type="Pfam" id="PF04149">
    <property type="entry name" value="DUF397"/>
    <property type="match status" value="1"/>
</dbReference>
<reference evidence="2 3" key="1">
    <citation type="submission" date="2020-07" db="EMBL/GenBank/DDBJ databases">
        <title>Sequencing the genomes of 1000 actinobacteria strains.</title>
        <authorList>
            <person name="Klenk H.-P."/>
        </authorList>
    </citation>
    <scope>NUCLEOTIDE SEQUENCE [LARGE SCALE GENOMIC DNA]</scope>
    <source>
        <strain evidence="2 3">CXB654</strain>
    </source>
</reference>
<evidence type="ECO:0000313" key="3">
    <source>
        <dbReference type="Proteomes" id="UP000589036"/>
    </source>
</evidence>
<dbReference type="AlphaFoldDB" id="A0A852U357"/>
<evidence type="ECO:0000259" key="1">
    <source>
        <dbReference type="Pfam" id="PF04149"/>
    </source>
</evidence>
<comment type="caution">
    <text evidence="2">The sequence shown here is derived from an EMBL/GenBank/DDBJ whole genome shotgun (WGS) entry which is preliminary data.</text>
</comment>
<feature type="domain" description="DUF397" evidence="1">
    <location>
        <begin position="27"/>
        <end position="78"/>
    </location>
</feature>